<evidence type="ECO:0000256" key="3">
    <source>
        <dbReference type="ARBA" id="ARBA00022960"/>
    </source>
</evidence>
<dbReference type="Gene3D" id="2.40.10.340">
    <property type="entry name" value="Rod shape-determining protein MreC, domain 1"/>
    <property type="match status" value="1"/>
</dbReference>
<dbReference type="Gene3D" id="2.40.10.350">
    <property type="entry name" value="Rod shape-determining protein MreC, domain 2"/>
    <property type="match status" value="1"/>
</dbReference>
<dbReference type="Pfam" id="PF04085">
    <property type="entry name" value="MreC"/>
    <property type="match status" value="1"/>
</dbReference>
<evidence type="ECO:0000256" key="6">
    <source>
        <dbReference type="SAM" id="Coils"/>
    </source>
</evidence>
<comment type="caution">
    <text evidence="9">The sequence shown here is derived from an EMBL/GenBank/DDBJ whole genome shotgun (WGS) entry which is preliminary data.</text>
</comment>
<dbReference type="Proteomes" id="UP000093482">
    <property type="component" value="Unassembled WGS sequence"/>
</dbReference>
<dbReference type="AlphaFoldDB" id="A0A1C0Z5F3"/>
<feature type="coiled-coil region" evidence="6">
    <location>
        <begin position="86"/>
        <end position="113"/>
    </location>
</feature>
<sequence length="303" mass="33616">MPQFFQNKKILLLLFGTIFLVALISFSLRDRDNATLPEQMIKDAVGFGHSLVSKPMNFVTDVFVNINDLLNTYDENERLKARLDEFAVLDANLKEAQSENEKLRAVVEKTEGLSDYESIQATVIARNPDQWEEKIILDKGSTHGVEVNMAVQTATGLVGKVVLVTPFTSEVELLFTNNPNYRVSSMVLSENQEVYGLIEGYDVERGELMMKRIDSSSTIKEGEQVVSSGLGGIFPRGILIGDVTEVTTDDFGLTKMAYIKPAANFSLLDHVIIAKRSVTTIDGYDGDNTNKDLTNETDEEGES</sequence>
<dbReference type="InterPro" id="IPR007221">
    <property type="entry name" value="MreC"/>
</dbReference>
<proteinExistence type="inferred from homology"/>
<gene>
    <name evidence="9" type="ORF">A6K76_00510</name>
</gene>
<name>A0A1C0Z5F3_9BACL</name>
<dbReference type="NCBIfam" id="TIGR00219">
    <property type="entry name" value="mreC"/>
    <property type="match status" value="1"/>
</dbReference>
<comment type="function">
    <text evidence="5">Involved in formation and maintenance of cell shape.</text>
</comment>
<comment type="similarity">
    <text evidence="1 5">Belongs to the MreC family.</text>
</comment>
<evidence type="ECO:0000256" key="5">
    <source>
        <dbReference type="PIRNR" id="PIRNR038471"/>
    </source>
</evidence>
<protein>
    <recommendedName>
        <fullName evidence="2 5">Cell shape-determining protein MreC</fullName>
    </recommendedName>
    <alternativeName>
        <fullName evidence="4 5">Cell shape protein MreC</fullName>
    </alternativeName>
</protein>
<evidence type="ECO:0000256" key="4">
    <source>
        <dbReference type="ARBA" id="ARBA00032089"/>
    </source>
</evidence>
<keyword evidence="3 5" id="KW-0133">Cell shape</keyword>
<dbReference type="EMBL" id="MATO01000001">
    <property type="protein sequence ID" value="OCS94684.1"/>
    <property type="molecule type" value="Genomic_DNA"/>
</dbReference>
<keyword evidence="6" id="KW-0175">Coiled coil</keyword>
<dbReference type="InterPro" id="IPR042175">
    <property type="entry name" value="Cell/Rod_MreC_2"/>
</dbReference>
<accession>A0A1C0Z5F3</accession>
<dbReference type="GO" id="GO:0008360">
    <property type="term" value="P:regulation of cell shape"/>
    <property type="evidence" value="ECO:0007669"/>
    <property type="project" value="UniProtKB-KW"/>
</dbReference>
<dbReference type="RefSeq" id="WP_066461057.1">
    <property type="nucleotide sequence ID" value="NZ_MATO01000001.1"/>
</dbReference>
<evidence type="ECO:0000256" key="2">
    <source>
        <dbReference type="ARBA" id="ARBA00013855"/>
    </source>
</evidence>
<evidence type="ECO:0000313" key="9">
    <source>
        <dbReference type="EMBL" id="OCS94684.1"/>
    </source>
</evidence>
<organism evidence="9 10">
    <name type="scientific">Caryophanon latum</name>
    <dbReference type="NCBI Taxonomy" id="33977"/>
    <lineage>
        <taxon>Bacteria</taxon>
        <taxon>Bacillati</taxon>
        <taxon>Bacillota</taxon>
        <taxon>Bacilli</taxon>
        <taxon>Bacillales</taxon>
        <taxon>Caryophanaceae</taxon>
        <taxon>Caryophanon</taxon>
    </lineage>
</organism>
<dbReference type="Gene3D" id="1.20.5.490">
    <property type="entry name" value="Single helix bin"/>
    <property type="match status" value="1"/>
</dbReference>
<evidence type="ECO:0000313" key="10">
    <source>
        <dbReference type="Proteomes" id="UP000093482"/>
    </source>
</evidence>
<keyword evidence="10" id="KW-1185">Reference proteome</keyword>
<reference evidence="9 10" key="1">
    <citation type="submission" date="2016-07" db="EMBL/GenBank/DDBJ databases">
        <title>Caryophanon latum genome sequencing.</title>
        <authorList>
            <person name="Verma A."/>
            <person name="Pal Y."/>
            <person name="Krishnamurthi S."/>
        </authorList>
    </citation>
    <scope>NUCLEOTIDE SEQUENCE [LARGE SCALE GENOMIC DNA]</scope>
    <source>
        <strain evidence="9 10">DSM 14151</strain>
    </source>
</reference>
<feature type="region of interest" description="Disordered" evidence="7">
    <location>
        <begin position="284"/>
        <end position="303"/>
    </location>
</feature>
<evidence type="ECO:0000259" key="8">
    <source>
        <dbReference type="Pfam" id="PF04085"/>
    </source>
</evidence>
<dbReference type="PANTHER" id="PTHR34138">
    <property type="entry name" value="CELL SHAPE-DETERMINING PROTEIN MREC"/>
    <property type="match status" value="1"/>
</dbReference>
<evidence type="ECO:0000256" key="1">
    <source>
        <dbReference type="ARBA" id="ARBA00009369"/>
    </source>
</evidence>
<dbReference type="PIRSF" id="PIRSF038471">
    <property type="entry name" value="MreC"/>
    <property type="match status" value="1"/>
</dbReference>
<dbReference type="InterPro" id="IPR042177">
    <property type="entry name" value="Cell/Rod_1"/>
</dbReference>
<feature type="domain" description="Rod shape-determining protein MreC beta-barrel core" evidence="8">
    <location>
        <begin position="123"/>
        <end position="274"/>
    </location>
</feature>
<dbReference type="GO" id="GO:0005886">
    <property type="term" value="C:plasma membrane"/>
    <property type="evidence" value="ECO:0007669"/>
    <property type="project" value="TreeGrafter"/>
</dbReference>
<dbReference type="InterPro" id="IPR055342">
    <property type="entry name" value="MreC_beta-barrel_core"/>
</dbReference>
<evidence type="ECO:0000256" key="7">
    <source>
        <dbReference type="SAM" id="MobiDB-lite"/>
    </source>
</evidence>
<dbReference type="OrthoDB" id="9792313at2"/>
<dbReference type="PANTHER" id="PTHR34138:SF1">
    <property type="entry name" value="CELL SHAPE-DETERMINING PROTEIN MREC"/>
    <property type="match status" value="1"/>
</dbReference>